<evidence type="ECO:0000256" key="3">
    <source>
        <dbReference type="ARBA" id="ARBA00022795"/>
    </source>
</evidence>
<name>A0A0F9P7U3_9ZZZZ</name>
<reference evidence="5" key="1">
    <citation type="journal article" date="2015" name="Nature">
        <title>Complex archaea that bridge the gap between prokaryotes and eukaryotes.</title>
        <authorList>
            <person name="Spang A."/>
            <person name="Saw J.H."/>
            <person name="Jorgensen S.L."/>
            <person name="Zaremba-Niedzwiedzka K."/>
            <person name="Martijn J."/>
            <person name="Lind A.E."/>
            <person name="van Eijk R."/>
            <person name="Schleper C."/>
            <person name="Guy L."/>
            <person name="Ettema T.J."/>
        </authorList>
    </citation>
    <scope>NUCLEOTIDE SEQUENCE</scope>
</reference>
<sequence>MLVNKNEKLTALQQVLQMTLDMEQSTQSELWDNVLTLEQQRKVLLDKVFPIETFDAELSTLIEQIRDLNNLIEAQCSKVKGELQKELTEMNRNKRAMNAYLMP</sequence>
<keyword evidence="2" id="KW-0963">Cytoplasm</keyword>
<comment type="caution">
    <text evidence="5">The sequence shown here is derived from an EMBL/GenBank/DDBJ whole genome shotgun (WGS) entry which is preliminary data.</text>
</comment>
<dbReference type="Pfam" id="PF05400">
    <property type="entry name" value="FliT"/>
    <property type="match status" value="1"/>
</dbReference>
<protein>
    <recommendedName>
        <fullName evidence="6">Flagellar protein FliT</fullName>
    </recommendedName>
</protein>
<comment type="subcellular location">
    <subcellularLocation>
        <location evidence="1">Cytoplasm</location>
    </subcellularLocation>
</comment>
<gene>
    <name evidence="5" type="ORF">LCGC14_1248000</name>
</gene>
<evidence type="ECO:0000256" key="2">
    <source>
        <dbReference type="ARBA" id="ARBA00022490"/>
    </source>
</evidence>
<dbReference type="InterPro" id="IPR008622">
    <property type="entry name" value="FliT"/>
</dbReference>
<evidence type="ECO:0000313" key="5">
    <source>
        <dbReference type="EMBL" id="KKM89502.1"/>
    </source>
</evidence>
<dbReference type="Gene3D" id="1.20.58.380">
    <property type="entry name" value="Flagellar protein flit"/>
    <property type="match status" value="1"/>
</dbReference>
<proteinExistence type="predicted"/>
<keyword evidence="3" id="KW-1005">Bacterial flagellum biogenesis</keyword>
<evidence type="ECO:0000256" key="4">
    <source>
        <dbReference type="ARBA" id="ARBA00023186"/>
    </source>
</evidence>
<dbReference type="AlphaFoldDB" id="A0A0F9P7U3"/>
<keyword evidence="4" id="KW-0143">Chaperone</keyword>
<evidence type="ECO:0000256" key="1">
    <source>
        <dbReference type="ARBA" id="ARBA00004496"/>
    </source>
</evidence>
<dbReference type="EMBL" id="LAZR01006807">
    <property type="protein sequence ID" value="KKM89502.1"/>
    <property type="molecule type" value="Genomic_DNA"/>
</dbReference>
<accession>A0A0F9P7U3</accession>
<organism evidence="5">
    <name type="scientific">marine sediment metagenome</name>
    <dbReference type="NCBI Taxonomy" id="412755"/>
    <lineage>
        <taxon>unclassified sequences</taxon>
        <taxon>metagenomes</taxon>
        <taxon>ecological metagenomes</taxon>
    </lineage>
</organism>
<evidence type="ECO:0008006" key="6">
    <source>
        <dbReference type="Google" id="ProtNLM"/>
    </source>
</evidence>